<dbReference type="InterPro" id="IPR048365">
    <property type="entry name" value="TNP-like_RNaseH_N"/>
</dbReference>
<dbReference type="OMA" id="MWDEMAL"/>
<dbReference type="AlphaFoldDB" id="E9I9D6"/>
<reference evidence="2" key="1">
    <citation type="journal article" date="2011" name="Proc. Natl. Acad. Sci. U.S.A.">
        <title>The genome of the fire ant Solenopsis invicta.</title>
        <authorList>
            <person name="Wurm Y."/>
            <person name="Wang J."/>
            <person name="Riba-Grognuz O."/>
            <person name="Corona M."/>
            <person name="Nygaard S."/>
            <person name="Hunt B.G."/>
            <person name="Ingram K.K."/>
            <person name="Falquet L."/>
            <person name="Nipitwattanaphon M."/>
            <person name="Gotzek D."/>
            <person name="Dijkstra M.B."/>
            <person name="Oettler J."/>
            <person name="Comtesse F."/>
            <person name="Shih C.J."/>
            <person name="Wu W.J."/>
            <person name="Yang C.C."/>
            <person name="Thomas J."/>
            <person name="Beaudoing E."/>
            <person name="Pradervand S."/>
            <person name="Flegel V."/>
            <person name="Cook E.D."/>
            <person name="Fabbretti R."/>
            <person name="Stockinger H."/>
            <person name="Long L."/>
            <person name="Farmerie W.G."/>
            <person name="Oakey J."/>
            <person name="Boomsma J.J."/>
            <person name="Pamilo P."/>
            <person name="Yi S.V."/>
            <person name="Heinze J."/>
            <person name="Goodisman M.A."/>
            <person name="Farinelli L."/>
            <person name="Harshman K."/>
            <person name="Hulo N."/>
            <person name="Cerutti L."/>
            <person name="Xenarios I."/>
            <person name="Shoemaker D."/>
            <person name="Keller L."/>
        </authorList>
    </citation>
    <scope>NUCLEOTIDE SEQUENCE [LARGE SCALE GENOMIC DNA]</scope>
</reference>
<name>E9I9D6_SOLIN</name>
<evidence type="ECO:0000259" key="1">
    <source>
        <dbReference type="Pfam" id="PF21787"/>
    </source>
</evidence>
<feature type="non-terminal residue" evidence="2">
    <location>
        <position position="129"/>
    </location>
</feature>
<dbReference type="EMBL" id="GL761780">
    <property type="protein sequence ID" value="EFZ22820.1"/>
    <property type="molecule type" value="Genomic_DNA"/>
</dbReference>
<dbReference type="Pfam" id="PF21787">
    <property type="entry name" value="TNP-like_RNaseH_N"/>
    <property type="match status" value="1"/>
</dbReference>
<accession>E9I9D6</accession>
<gene>
    <name evidence="2" type="ORF">SINV_05677</name>
</gene>
<evidence type="ECO:0000313" key="2">
    <source>
        <dbReference type="EMBL" id="EFZ22820.1"/>
    </source>
</evidence>
<organism>
    <name type="scientific">Solenopsis invicta</name>
    <name type="common">Red imported fire ant</name>
    <name type="synonym">Solenopsis wagneri</name>
    <dbReference type="NCBI Taxonomy" id="13686"/>
    <lineage>
        <taxon>Eukaryota</taxon>
        <taxon>Metazoa</taxon>
        <taxon>Ecdysozoa</taxon>
        <taxon>Arthropoda</taxon>
        <taxon>Hexapoda</taxon>
        <taxon>Insecta</taxon>
        <taxon>Pterygota</taxon>
        <taxon>Neoptera</taxon>
        <taxon>Endopterygota</taxon>
        <taxon>Hymenoptera</taxon>
        <taxon>Apocrita</taxon>
        <taxon>Aculeata</taxon>
        <taxon>Formicoidea</taxon>
        <taxon>Formicidae</taxon>
        <taxon>Myrmicinae</taxon>
        <taxon>Solenopsis</taxon>
    </lineage>
</organism>
<proteinExistence type="predicted"/>
<protein>
    <recommendedName>
        <fullName evidence="1">Transposable element P transposase-like RNase H domain-containing protein</fullName>
    </recommendedName>
</protein>
<dbReference type="HOGENOM" id="CLU_1951457_0_0_1"/>
<feature type="domain" description="Transposable element P transposase-like RNase H" evidence="1">
    <location>
        <begin position="64"/>
        <end position="124"/>
    </location>
</feature>
<sequence>MILIFINKKINKQKGQRFNAQQKAFSLTLYKTMGKHAYNSLRAIFKQIPSIQTLQSVLHKIPVHPGLNPFILRHLESVSQKMSMKEKVCILMWDEVSIQPKCTYDIRKDIICGLEEWGNNRNAKSRITL</sequence>